<organism evidence="2 3">
    <name type="scientific">Thalassobacterium sedimentorum</name>
    <dbReference type="NCBI Taxonomy" id="3041258"/>
    <lineage>
        <taxon>Bacteria</taxon>
        <taxon>Pseudomonadati</taxon>
        <taxon>Verrucomicrobiota</taxon>
        <taxon>Opitutia</taxon>
        <taxon>Puniceicoccales</taxon>
        <taxon>Coraliomargaritaceae</taxon>
        <taxon>Thalassobacterium</taxon>
    </lineage>
</organism>
<evidence type="ECO:0000313" key="3">
    <source>
        <dbReference type="Proteomes" id="UP001243717"/>
    </source>
</evidence>
<dbReference type="GO" id="GO:0016787">
    <property type="term" value="F:hydrolase activity"/>
    <property type="evidence" value="ECO:0007669"/>
    <property type="project" value="UniProtKB-KW"/>
</dbReference>
<feature type="domain" description="SGNH hydrolase-type esterase" evidence="1">
    <location>
        <begin position="158"/>
        <end position="323"/>
    </location>
</feature>
<evidence type="ECO:0000313" key="2">
    <source>
        <dbReference type="EMBL" id="MDQ8192825.1"/>
    </source>
</evidence>
<dbReference type="Gene3D" id="3.40.50.1110">
    <property type="entry name" value="SGNH hydrolase"/>
    <property type="match status" value="1"/>
</dbReference>
<keyword evidence="2" id="KW-0378">Hydrolase</keyword>
<dbReference type="RefSeq" id="WP_308983335.1">
    <property type="nucleotide sequence ID" value="NZ_JARXIC010000001.1"/>
</dbReference>
<dbReference type="EMBL" id="JARXIC010000001">
    <property type="protein sequence ID" value="MDQ8192825.1"/>
    <property type="molecule type" value="Genomic_DNA"/>
</dbReference>
<gene>
    <name evidence="2" type="ORF">QEH59_00210</name>
</gene>
<name>A0ABU1ADU0_9BACT</name>
<dbReference type="Proteomes" id="UP001243717">
    <property type="component" value="Unassembled WGS sequence"/>
</dbReference>
<dbReference type="Pfam" id="PF13472">
    <property type="entry name" value="Lipase_GDSL_2"/>
    <property type="match status" value="1"/>
</dbReference>
<reference evidence="2 3" key="1">
    <citation type="submission" date="2023-04" db="EMBL/GenBank/DDBJ databases">
        <title>A novel bacteria isolated from coastal sediment.</title>
        <authorList>
            <person name="Liu X.-J."/>
            <person name="Du Z.-J."/>
        </authorList>
    </citation>
    <scope>NUCLEOTIDE SEQUENCE [LARGE SCALE GENOMIC DNA]</scope>
    <source>
        <strain evidence="2 3">SDUM461004</strain>
    </source>
</reference>
<protein>
    <submittedName>
        <fullName evidence="2">SGNH/GDSL hydrolase family protein</fullName>
    </submittedName>
</protein>
<dbReference type="SUPFAM" id="SSF52266">
    <property type="entry name" value="SGNH hydrolase"/>
    <property type="match status" value="1"/>
</dbReference>
<keyword evidence="3" id="KW-1185">Reference proteome</keyword>
<evidence type="ECO:0000259" key="1">
    <source>
        <dbReference type="Pfam" id="PF13472"/>
    </source>
</evidence>
<dbReference type="InterPro" id="IPR013830">
    <property type="entry name" value="SGNH_hydro"/>
</dbReference>
<sequence length="341" mass="38101">MKLSTSDIQFHNAHLEARPDGSYQIARYPRDVLNQMNDGARRTGIDSCGAEIRFHTTAPTTRITLSCEHAEGEVQIFRGPFLCETVKLEKGVPTAIDLTPNDRLQEATDDILESGGFSTSVWRLLLGRGSFRYHFINTFGHSLRAPRPEELPSVNWLAYGSSITHSHLAGHPYQASRLLHWNLHAKGLSGSCHLEPAATDYFAKQIKESNLDIITAELGVNMRVWYSVEEFTQRAKYFIKTLRAAAPGKPIVLITIFTNSAHYSRDTERAGVQTQIGFDNSLRKLHADANDPDLHLIEGTELLPDFTLLNSDVLHPSPSGQALMGHLLAERLRRILPQSID</sequence>
<dbReference type="InterPro" id="IPR036514">
    <property type="entry name" value="SGNH_hydro_sf"/>
</dbReference>
<proteinExistence type="predicted"/>
<accession>A0ABU1ADU0</accession>
<comment type="caution">
    <text evidence="2">The sequence shown here is derived from an EMBL/GenBank/DDBJ whole genome shotgun (WGS) entry which is preliminary data.</text>
</comment>